<evidence type="ECO:0000313" key="5">
    <source>
        <dbReference type="Proteomes" id="UP000694865"/>
    </source>
</evidence>
<keyword evidence="4" id="KW-1015">Disulfide bond</keyword>
<dbReference type="Pfam" id="PF03298">
    <property type="entry name" value="Stanniocalcin"/>
    <property type="match status" value="1"/>
</dbReference>
<protein>
    <submittedName>
        <fullName evidence="6">Uncharacterized protein LOC102809202</fullName>
    </submittedName>
</protein>
<comment type="similarity">
    <text evidence="1">Belongs to the stanniocalcin family.</text>
</comment>
<gene>
    <name evidence="6" type="primary">LOC102809202</name>
</gene>
<organism evidence="5 6">
    <name type="scientific">Saccoglossus kowalevskii</name>
    <name type="common">Acorn worm</name>
    <dbReference type="NCBI Taxonomy" id="10224"/>
    <lineage>
        <taxon>Eukaryota</taxon>
        <taxon>Metazoa</taxon>
        <taxon>Hemichordata</taxon>
        <taxon>Enteropneusta</taxon>
        <taxon>Harrimaniidae</taxon>
        <taxon>Saccoglossus</taxon>
    </lineage>
</organism>
<keyword evidence="3" id="KW-0372">Hormone</keyword>
<evidence type="ECO:0000313" key="6">
    <source>
        <dbReference type="RefSeq" id="XP_006823442.1"/>
    </source>
</evidence>
<proteinExistence type="inferred from homology"/>
<evidence type="ECO:0000256" key="3">
    <source>
        <dbReference type="ARBA" id="ARBA00022702"/>
    </source>
</evidence>
<comment type="subunit">
    <text evidence="2">Homodimer; disulfide-linked.</text>
</comment>
<dbReference type="InterPro" id="IPR004978">
    <property type="entry name" value="Stanniocalcin"/>
</dbReference>
<evidence type="ECO:0000256" key="1">
    <source>
        <dbReference type="ARBA" id="ARBA00008693"/>
    </source>
</evidence>
<accession>A0ABM0MTV1</accession>
<dbReference type="GeneID" id="102809202"/>
<keyword evidence="5" id="KW-1185">Reference proteome</keyword>
<evidence type="ECO:0000256" key="4">
    <source>
        <dbReference type="ARBA" id="ARBA00023157"/>
    </source>
</evidence>
<reference evidence="6" key="1">
    <citation type="submission" date="2025-08" db="UniProtKB">
        <authorList>
            <consortium name="RefSeq"/>
        </authorList>
    </citation>
    <scope>IDENTIFICATION</scope>
    <source>
        <tissue evidence="6">Testes</tissue>
    </source>
</reference>
<dbReference type="Proteomes" id="UP000694865">
    <property type="component" value="Unplaced"/>
</dbReference>
<name>A0ABM0MTV1_SACKO</name>
<sequence>MDAIEMKMVEGAPSINSKSSSGDSCEDLATGGNCAFFDCFENRFPCDPSGFALSFGKVYCEQENKYKKYLKATGGISIQSVQDCVMNAMWIEYQKDENTCKGIELTMIAAYRDCYDQYLDCDFVRDNQFHLTNMYALPKLSSTRLQDVAKSLVVTTLCDNHGSTLYSVIDNIKFLVN</sequence>
<dbReference type="RefSeq" id="XP_006823442.1">
    <property type="nucleotide sequence ID" value="XM_006823379.1"/>
</dbReference>
<evidence type="ECO:0000256" key="2">
    <source>
        <dbReference type="ARBA" id="ARBA00011748"/>
    </source>
</evidence>